<proteinExistence type="predicted"/>
<dbReference type="EMBL" id="VSSQ01033417">
    <property type="protein sequence ID" value="MPM85002.1"/>
    <property type="molecule type" value="Genomic_DNA"/>
</dbReference>
<evidence type="ECO:0000256" key="1">
    <source>
        <dbReference type="SAM" id="MobiDB-lite"/>
    </source>
</evidence>
<dbReference type="AlphaFoldDB" id="A0A645D8R7"/>
<feature type="compositionally biased region" description="Basic residues" evidence="1">
    <location>
        <begin position="237"/>
        <end position="248"/>
    </location>
</feature>
<protein>
    <submittedName>
        <fullName evidence="2">Uncharacterized protein</fullName>
    </submittedName>
</protein>
<feature type="region of interest" description="Disordered" evidence="1">
    <location>
        <begin position="97"/>
        <end position="135"/>
    </location>
</feature>
<gene>
    <name evidence="2" type="ORF">SDC9_132079</name>
</gene>
<organism evidence="2">
    <name type="scientific">bioreactor metagenome</name>
    <dbReference type="NCBI Taxonomy" id="1076179"/>
    <lineage>
        <taxon>unclassified sequences</taxon>
        <taxon>metagenomes</taxon>
        <taxon>ecological metagenomes</taxon>
    </lineage>
</organism>
<feature type="compositionally biased region" description="Basic and acidic residues" evidence="1">
    <location>
        <begin position="249"/>
        <end position="259"/>
    </location>
</feature>
<evidence type="ECO:0000313" key="2">
    <source>
        <dbReference type="EMBL" id="MPM85002.1"/>
    </source>
</evidence>
<accession>A0A645D8R7</accession>
<comment type="caution">
    <text evidence="2">The sequence shown here is derived from an EMBL/GenBank/DDBJ whole genome shotgun (WGS) entry which is preliminary data.</text>
</comment>
<sequence length="267" mass="27487">MGSRLEGDDRAAGQVPGVQPHLVIGVEPLRRDRADVQAGGTGAADVTYGRQQSGDDLGLCHPALRQIAETGADECSRQLGLLGDVQPTAVEPGPAAPVRLPGLPRHRADHRADQTGPGRRVGIALDDGDRHRPGRDAVGVVDRAVDRVDHPGETRGRPGLVGLLTEEPVLGPGPGEGVADRGLHGPVGLGDDVGDRGLAVGDGHTRLAHLLGHHRALLGDSEGETVQLGHGSGGHVSHSRGLRGHGRPRRVDVPARGPDRSGPGTAA</sequence>
<name>A0A645D8R7_9ZZZZ</name>
<reference evidence="2" key="1">
    <citation type="submission" date="2019-08" db="EMBL/GenBank/DDBJ databases">
        <authorList>
            <person name="Kucharzyk K."/>
            <person name="Murdoch R.W."/>
            <person name="Higgins S."/>
            <person name="Loffler F."/>
        </authorList>
    </citation>
    <scope>NUCLEOTIDE SEQUENCE</scope>
</reference>
<feature type="region of interest" description="Disordered" evidence="1">
    <location>
        <begin position="224"/>
        <end position="267"/>
    </location>
</feature>